<name>A0ABV3TPZ4_9RHOB</name>
<dbReference type="InterPro" id="IPR011499">
    <property type="entry name" value="Lipid_A_biosynth_N"/>
</dbReference>
<keyword evidence="4" id="KW-1185">Reference proteome</keyword>
<keyword evidence="1" id="KW-0472">Membrane</keyword>
<feature type="transmembrane region" description="Helical" evidence="1">
    <location>
        <begin position="68"/>
        <end position="87"/>
    </location>
</feature>
<dbReference type="RefSeq" id="WP_368393178.1">
    <property type="nucleotide sequence ID" value="NZ_JBFRYC010000023.1"/>
</dbReference>
<keyword evidence="1" id="KW-0812">Transmembrane</keyword>
<feature type="transmembrane region" description="Helical" evidence="1">
    <location>
        <begin position="12"/>
        <end position="31"/>
    </location>
</feature>
<dbReference type="EMBL" id="JBFRYC010000023">
    <property type="protein sequence ID" value="MEX1663678.1"/>
    <property type="molecule type" value="Genomic_DNA"/>
</dbReference>
<evidence type="ECO:0000313" key="3">
    <source>
        <dbReference type="EMBL" id="MEX1663678.1"/>
    </source>
</evidence>
<sequence>MNELLHMLQNHLAKEAVGLIGGVIFFGSWMWQAWQSRQAGTPVVTQSFFAMRATASALLTVEGIRTKSLSITLVMVATLLLMLYNIYLIRKRARRAQTDQAG</sequence>
<proteinExistence type="predicted"/>
<evidence type="ECO:0000313" key="4">
    <source>
        <dbReference type="Proteomes" id="UP001557465"/>
    </source>
</evidence>
<evidence type="ECO:0000256" key="1">
    <source>
        <dbReference type="SAM" id="Phobius"/>
    </source>
</evidence>
<feature type="domain" description="Lipid A biosynthesis N-terminal" evidence="2">
    <location>
        <begin position="17"/>
        <end position="88"/>
    </location>
</feature>
<dbReference type="Proteomes" id="UP001557465">
    <property type="component" value="Unassembled WGS sequence"/>
</dbReference>
<reference evidence="3 4" key="1">
    <citation type="journal article" date="2011" name="Int. J. Syst. Evol. Microbiol.">
        <title>Zhongshania antarctica gen. nov., sp. nov. and Zhongshania guokunii sp. nov., gammaproteobacteria respectively isolated from coastal attached (fast) ice and surface seawater of the Antarctic.</title>
        <authorList>
            <person name="Li H.J."/>
            <person name="Zhang X.Y."/>
            <person name="Chen C.X."/>
            <person name="Zhang Y.J."/>
            <person name="Gao Z.M."/>
            <person name="Yu Y."/>
            <person name="Chen X.L."/>
            <person name="Chen B."/>
            <person name="Zhang Y.Z."/>
        </authorList>
    </citation>
    <scope>NUCLEOTIDE SEQUENCE [LARGE SCALE GENOMIC DNA]</scope>
    <source>
        <strain evidence="3 4">15-R06ZXC-3</strain>
    </source>
</reference>
<accession>A0ABV3TPZ4</accession>
<dbReference type="SMART" id="SM01259">
    <property type="entry name" value="LAB_N"/>
    <property type="match status" value="1"/>
</dbReference>
<keyword evidence="1" id="KW-1133">Transmembrane helix</keyword>
<comment type="caution">
    <text evidence="3">The sequence shown here is derived from an EMBL/GenBank/DDBJ whole genome shotgun (WGS) entry which is preliminary data.</text>
</comment>
<evidence type="ECO:0000259" key="2">
    <source>
        <dbReference type="SMART" id="SM01259"/>
    </source>
</evidence>
<protein>
    <recommendedName>
        <fullName evidence="2">Lipid A biosynthesis N-terminal domain-containing protein</fullName>
    </recommendedName>
</protein>
<organism evidence="3 4">
    <name type="scientific">Thioclava arctica</name>
    <dbReference type="NCBI Taxonomy" id="3238301"/>
    <lineage>
        <taxon>Bacteria</taxon>
        <taxon>Pseudomonadati</taxon>
        <taxon>Pseudomonadota</taxon>
        <taxon>Alphaproteobacteria</taxon>
        <taxon>Rhodobacterales</taxon>
        <taxon>Paracoccaceae</taxon>
        <taxon>Thioclava</taxon>
    </lineage>
</organism>
<gene>
    <name evidence="3" type="ORF">AB4874_19015</name>
</gene>